<evidence type="ECO:0000256" key="9">
    <source>
        <dbReference type="ARBA" id="ARBA00023136"/>
    </source>
</evidence>
<evidence type="ECO:0000259" key="15">
    <source>
        <dbReference type="Pfam" id="PF25293"/>
    </source>
</evidence>
<keyword evidence="9 12" id="KW-0472">Membrane</keyword>
<evidence type="ECO:0000256" key="13">
    <source>
        <dbReference type="SAM" id="SignalP"/>
    </source>
</evidence>
<feature type="domain" description="ER membrane protein complex subunit 1 C-terminal" evidence="14">
    <location>
        <begin position="811"/>
        <end position="1010"/>
    </location>
</feature>
<evidence type="ECO:0000256" key="10">
    <source>
        <dbReference type="ARBA" id="ARBA00023180"/>
    </source>
</evidence>
<feature type="signal peptide" evidence="13">
    <location>
        <begin position="1"/>
        <end position="26"/>
    </location>
</feature>
<accession>A0A267F0F0</accession>
<dbReference type="STRING" id="282301.A0A267F0F0"/>
<dbReference type="InterPro" id="IPR015943">
    <property type="entry name" value="WD40/YVTN_repeat-like_dom_sf"/>
</dbReference>
<evidence type="ECO:0000256" key="7">
    <source>
        <dbReference type="ARBA" id="ARBA00022824"/>
    </source>
</evidence>
<dbReference type="AlphaFoldDB" id="A0A267F0F0"/>
<dbReference type="Gene3D" id="2.130.10.10">
    <property type="entry name" value="YVTN repeat-like/Quinoprotein amine dehydrogenase"/>
    <property type="match status" value="2"/>
</dbReference>
<proteinExistence type="inferred from homology"/>
<dbReference type="Pfam" id="PF07774">
    <property type="entry name" value="EMC1_C"/>
    <property type="match status" value="1"/>
</dbReference>
<keyword evidence="5 12" id="KW-0812">Transmembrane</keyword>
<organism evidence="16 17">
    <name type="scientific">Macrostomum lignano</name>
    <dbReference type="NCBI Taxonomy" id="282301"/>
    <lineage>
        <taxon>Eukaryota</taxon>
        <taxon>Metazoa</taxon>
        <taxon>Spiralia</taxon>
        <taxon>Lophotrochozoa</taxon>
        <taxon>Platyhelminthes</taxon>
        <taxon>Rhabditophora</taxon>
        <taxon>Macrostomorpha</taxon>
        <taxon>Macrostomida</taxon>
        <taxon>Macrostomidae</taxon>
        <taxon>Macrostomum</taxon>
    </lineage>
</organism>
<protein>
    <recommendedName>
        <fullName evidence="4">ER membrane protein complex subunit 1</fullName>
    </recommendedName>
</protein>
<dbReference type="Proteomes" id="UP000215902">
    <property type="component" value="Unassembled WGS sequence"/>
</dbReference>
<evidence type="ECO:0000256" key="3">
    <source>
        <dbReference type="ARBA" id="ARBA00011276"/>
    </source>
</evidence>
<dbReference type="PANTHER" id="PTHR21573">
    <property type="entry name" value="ER MEMBRANE PROTEIN COMPLEX SUBUNIT 1"/>
    <property type="match status" value="1"/>
</dbReference>
<evidence type="ECO:0000256" key="2">
    <source>
        <dbReference type="ARBA" id="ARBA00007904"/>
    </source>
</evidence>
<evidence type="ECO:0000256" key="6">
    <source>
        <dbReference type="ARBA" id="ARBA00022729"/>
    </source>
</evidence>
<dbReference type="InterPro" id="IPR058545">
    <property type="entry name" value="Beta-prop_EMC1_1st"/>
</dbReference>
<evidence type="ECO:0000256" key="12">
    <source>
        <dbReference type="SAM" id="Phobius"/>
    </source>
</evidence>
<sequence length="1011" mass="110164">MGINKNKFSFCMLIFLLFLQMYSVLALYEDEIGKHDWTRPFVGRVQHLEFDLPAGTTTKQRSQQLQGGSSSRRLFVATDHNVLAAIGLKSSRIIWRHFLEDAPVNGIKLCDGALFSMSNGLLRSWSTSRGILNYEISVQEQLEAKFAGSLACHEDPDDDRSLVFASTARRLVAVAPLTGALEWAANLDAGSGENHSEVTSFPNPDGLTVVTFDPTAGKMRLHRFGTESGVAKRTATVKAEWLTSLQRCAISVSTLACLDPAGSIRLLSLSSGSDFKPLPPSLAEQLGHAGPWQSVEEIGGQDLFQLTSNSGAVVAMLDASLATGPTGESLPAGSLLRYRGQVRFLLRQQGDGGGGVTLEASSSSSLVASNKISLSFASHHGRVSQLYPVTFVRKGGSYGYRVVMATRDADLHAFDDTGERQWMREESLAGIVSVEAVDLPSADEDELVTPGGSVFSSFAQRLSGQVHHFIHVLQHLMLCWGARPASQADSLGEFGYPDEAPAPPASAASSSGSGAGSLIRDEFNLHKLLVVATKDGKLAALDSATGRSVWRLMIPMPAAAAAAEGTAAKSARTEARIEPLAGGQMPLYIQRTTAHFPLEPMATVLCRDSSTGRPVLFSFNPITGIGIGLAQRLQSRLLQALLVPQPSHDDGQYIRPLMLLSDTLQVTLYPAKTALPHGFKSLNLYTIDRDNRLLQGYRLRLTEQQQQQQMSAISTWRLALHEPILVTAARRPTEQVHSVGRVLGNRHVLYKYLNPNLLAVATLAKDMVTPAPQIGDAFTQITIWLIDTVSGRVVASATHHHSSGPVSLVHSEHWLVYSLWNQKQRRFQLSVWELFAGNGLRDCMNATQPIVGKQSYILPAPVQHLAVSQTERGITAKSVLLALRSGGIMELNKAFLDPRRPFDMTPEFQEEGLMPYHPEVPMSTQAIVNYNQSLHRVEGMVTVPTGLESTSLLFVHGTDLFCTRVQPSKMFDVLKADFDYAFIAAVTIGMIIGSFVTQRLAARKALFRLWS</sequence>
<dbReference type="InterPro" id="IPR026895">
    <property type="entry name" value="EMC1"/>
</dbReference>
<feature type="transmembrane region" description="Helical" evidence="12">
    <location>
        <begin position="980"/>
        <end position="1001"/>
    </location>
</feature>
<keyword evidence="10" id="KW-0325">Glycoprotein</keyword>
<evidence type="ECO:0000256" key="11">
    <source>
        <dbReference type="SAM" id="MobiDB-lite"/>
    </source>
</evidence>
<keyword evidence="17" id="KW-1185">Reference proteome</keyword>
<evidence type="ECO:0000313" key="16">
    <source>
        <dbReference type="EMBL" id="PAA67218.1"/>
    </source>
</evidence>
<dbReference type="Pfam" id="PF25293">
    <property type="entry name" value="Beta-prop_EMC1_N"/>
    <property type="match status" value="1"/>
</dbReference>
<evidence type="ECO:0000256" key="8">
    <source>
        <dbReference type="ARBA" id="ARBA00022989"/>
    </source>
</evidence>
<dbReference type="SUPFAM" id="SSF50998">
    <property type="entry name" value="Quinoprotein alcohol dehydrogenase-like"/>
    <property type="match status" value="1"/>
</dbReference>
<keyword evidence="7" id="KW-0256">Endoplasmic reticulum</keyword>
<evidence type="ECO:0000259" key="14">
    <source>
        <dbReference type="Pfam" id="PF07774"/>
    </source>
</evidence>
<evidence type="ECO:0000256" key="4">
    <source>
        <dbReference type="ARBA" id="ARBA00020824"/>
    </source>
</evidence>
<dbReference type="OrthoDB" id="28092at2759"/>
<name>A0A267F0F0_9PLAT</name>
<keyword evidence="6 13" id="KW-0732">Signal</keyword>
<comment type="subunit">
    <text evidence="3">Component of the ER membrane protein complex (EMC).</text>
</comment>
<dbReference type="GO" id="GO:0072546">
    <property type="term" value="C:EMC complex"/>
    <property type="evidence" value="ECO:0007669"/>
    <property type="project" value="InterPro"/>
</dbReference>
<gene>
    <name evidence="16" type="ORF">BOX15_Mlig023688g1</name>
</gene>
<feature type="region of interest" description="Disordered" evidence="11">
    <location>
        <begin position="491"/>
        <end position="513"/>
    </location>
</feature>
<comment type="subcellular location">
    <subcellularLocation>
        <location evidence="1">Endoplasmic reticulum membrane</location>
        <topology evidence="1">Single-pass type I membrane protein</topology>
    </subcellularLocation>
</comment>
<comment type="similarity">
    <text evidence="2">Belongs to the EMC1 family.</text>
</comment>
<dbReference type="InterPro" id="IPR011047">
    <property type="entry name" value="Quinoprotein_ADH-like_sf"/>
</dbReference>
<feature type="chain" id="PRO_5011995134" description="ER membrane protein complex subunit 1" evidence="13">
    <location>
        <begin position="27"/>
        <end position="1011"/>
    </location>
</feature>
<reference evidence="16 17" key="1">
    <citation type="submission" date="2017-06" db="EMBL/GenBank/DDBJ databases">
        <title>A platform for efficient transgenesis in Macrostomum lignano, a flatworm model organism for stem cell research.</title>
        <authorList>
            <person name="Berezikov E."/>
        </authorList>
    </citation>
    <scope>NUCLEOTIDE SEQUENCE [LARGE SCALE GENOMIC DNA]</scope>
    <source>
        <strain evidence="16">DV1</strain>
        <tissue evidence="16">Whole organism</tissue>
    </source>
</reference>
<dbReference type="EMBL" id="NIVC01001500">
    <property type="protein sequence ID" value="PAA67218.1"/>
    <property type="molecule type" value="Genomic_DNA"/>
</dbReference>
<comment type="caution">
    <text evidence="16">The sequence shown here is derived from an EMBL/GenBank/DDBJ whole genome shotgun (WGS) entry which is preliminary data.</text>
</comment>
<evidence type="ECO:0000256" key="5">
    <source>
        <dbReference type="ARBA" id="ARBA00022692"/>
    </source>
</evidence>
<evidence type="ECO:0000256" key="1">
    <source>
        <dbReference type="ARBA" id="ARBA00004115"/>
    </source>
</evidence>
<evidence type="ECO:0000313" key="17">
    <source>
        <dbReference type="Proteomes" id="UP000215902"/>
    </source>
</evidence>
<keyword evidence="8 12" id="KW-1133">Transmembrane helix</keyword>
<feature type="domain" description="EMC1 first beta-propeller" evidence="15">
    <location>
        <begin position="26"/>
        <end position="426"/>
    </location>
</feature>
<dbReference type="PANTHER" id="PTHR21573:SF0">
    <property type="entry name" value="ER MEMBRANE PROTEIN COMPLEX SUBUNIT 1"/>
    <property type="match status" value="1"/>
</dbReference>
<dbReference type="GO" id="GO:0034975">
    <property type="term" value="P:protein folding in endoplasmic reticulum"/>
    <property type="evidence" value="ECO:0007669"/>
    <property type="project" value="TreeGrafter"/>
</dbReference>
<dbReference type="InterPro" id="IPR011678">
    <property type="entry name" value="EMC1_C"/>
</dbReference>